<gene>
    <name evidence="1" type="ORF">HF526_06650</name>
</gene>
<reference evidence="1 2" key="1">
    <citation type="submission" date="2020-04" db="EMBL/GenBank/DDBJ databases">
        <authorList>
            <person name="Klaysubun C."/>
            <person name="Duangmal K."/>
            <person name="Lipun K."/>
        </authorList>
    </citation>
    <scope>NUCLEOTIDE SEQUENCE [LARGE SCALE GENOMIC DNA]</scope>
    <source>
        <strain evidence="1 2">K10HN5</strain>
    </source>
</reference>
<dbReference type="RefSeq" id="WP_169380382.1">
    <property type="nucleotide sequence ID" value="NZ_JAAXLA010000008.1"/>
</dbReference>
<evidence type="ECO:0000313" key="1">
    <source>
        <dbReference type="EMBL" id="NMH96998.1"/>
    </source>
</evidence>
<accession>A0ABX1S5Z0</accession>
<organism evidence="1 2">
    <name type="scientific">Pseudonocardia acidicola</name>
    <dbReference type="NCBI Taxonomy" id="2724939"/>
    <lineage>
        <taxon>Bacteria</taxon>
        <taxon>Bacillati</taxon>
        <taxon>Actinomycetota</taxon>
        <taxon>Actinomycetes</taxon>
        <taxon>Pseudonocardiales</taxon>
        <taxon>Pseudonocardiaceae</taxon>
        <taxon>Pseudonocardia</taxon>
    </lineage>
</organism>
<comment type="caution">
    <text evidence="1">The sequence shown here is derived from an EMBL/GenBank/DDBJ whole genome shotgun (WGS) entry which is preliminary data.</text>
</comment>
<evidence type="ECO:0000313" key="2">
    <source>
        <dbReference type="Proteomes" id="UP000820669"/>
    </source>
</evidence>
<dbReference type="Proteomes" id="UP000820669">
    <property type="component" value="Unassembled WGS sequence"/>
</dbReference>
<name>A0ABX1S5Z0_9PSEU</name>
<sequence length="523" mass="56531">MTGSVPGATPGGGVVSPAADATARARWRSLVLTDPVARLVRNAAHAGIDDEVYDLRQLALAAVDLVVGSMGFAREATLDEVVDALAGIAARMRPAEEHASEWRDVARAVMKGLLNDAHEQRRFTYHFAEMSHGGQARFEPYSFRLLSLRDCEYGPVLVASDQAVTLFLHGLDVDLEDADRALAHVLQRQLDDQRFDAAVRTAAQAERTSVGMSATLTELLDTTRRDVGAHDWLVDVPERLVRARRHVESRIAEDDRFLEHVQAGLDAEASPDVRVASGRIVDLLGRAKQIHLDLERRLVGAREVFLAAQVRQRLARRRRLRMMALGDQLLTPVLGLDREAAGAVVAEFADRALGVRVARLVRFDDLVDALWASPRVREAPEPEAEDLGLDAADDEAEDVQRYPSAVVAAARAVLDTAECAPVRLSELLDALERGAGGGDLDAAEVAELVLLSALWAFAPDVGDDEPAEAPGELDVLAAGLVAEDDGTPLRHRLAAGRDLLISRRPRAGMDVAALDGELEGSLA</sequence>
<protein>
    <submittedName>
        <fullName evidence="1">Uncharacterized protein</fullName>
    </submittedName>
</protein>
<keyword evidence="2" id="KW-1185">Reference proteome</keyword>
<dbReference type="EMBL" id="JAAXLA010000008">
    <property type="protein sequence ID" value="NMH96998.1"/>
    <property type="molecule type" value="Genomic_DNA"/>
</dbReference>
<proteinExistence type="predicted"/>